<dbReference type="RefSeq" id="WP_109870891.1">
    <property type="nucleotide sequence ID" value="NZ_QGNA01000003.1"/>
</dbReference>
<evidence type="ECO:0000313" key="8">
    <source>
        <dbReference type="Proteomes" id="UP000245765"/>
    </source>
</evidence>
<sequence length="282" mass="29520">MSGYWAGILAILAINIIFAYGIFITAAAGQLNLGGAGFMAIGAHAAAVLGEQLGWTPAQTVPAAVAITACVGIAIAFPVLRTRGVYMVLATFAFAQVVTGVILTQPALGGAMGLVVTEYVDLPVLLLAAAGTTLLAFWLMATRFGLALRALHDDELVSTLMGVPARAMQVGAFAIGAGLTGLAGGLYAHHFSFVEAQYFNPLLSIYVLLFVLIGGTQTAWGPLVGATFFTLVPELLRVGGSWRYVVFGAIIVAMMMFRPEGIVTRSLVDRLFSRRRPAPDAG</sequence>
<evidence type="ECO:0000256" key="3">
    <source>
        <dbReference type="ARBA" id="ARBA00022692"/>
    </source>
</evidence>
<feature type="transmembrane region" description="Helical" evidence="6">
    <location>
        <begin position="31"/>
        <end position="49"/>
    </location>
</feature>
<evidence type="ECO:0000313" key="7">
    <source>
        <dbReference type="EMBL" id="PWS36097.1"/>
    </source>
</evidence>
<evidence type="ECO:0000256" key="4">
    <source>
        <dbReference type="ARBA" id="ARBA00022989"/>
    </source>
</evidence>
<dbReference type="GO" id="GO:0015658">
    <property type="term" value="F:branched-chain amino acid transmembrane transporter activity"/>
    <property type="evidence" value="ECO:0007669"/>
    <property type="project" value="InterPro"/>
</dbReference>
<reference evidence="8" key="1">
    <citation type="submission" date="2018-05" db="EMBL/GenBank/DDBJ databases">
        <authorList>
            <person name="Du Z."/>
            <person name="Wang X."/>
        </authorList>
    </citation>
    <scope>NUCLEOTIDE SEQUENCE [LARGE SCALE GENOMIC DNA]</scope>
    <source>
        <strain evidence="8">CQN31</strain>
    </source>
</reference>
<dbReference type="PANTHER" id="PTHR30482">
    <property type="entry name" value="HIGH-AFFINITY BRANCHED-CHAIN AMINO ACID TRANSPORT SYSTEM PERMEASE"/>
    <property type="match status" value="1"/>
</dbReference>
<dbReference type="AlphaFoldDB" id="A0A317FDJ7"/>
<feature type="transmembrane region" description="Helical" evidence="6">
    <location>
        <begin position="85"/>
        <end position="104"/>
    </location>
</feature>
<accession>A0A317FDJ7</accession>
<keyword evidence="4 6" id="KW-1133">Transmembrane helix</keyword>
<evidence type="ECO:0000256" key="5">
    <source>
        <dbReference type="ARBA" id="ARBA00023136"/>
    </source>
</evidence>
<feature type="transmembrane region" description="Helical" evidence="6">
    <location>
        <begin position="167"/>
        <end position="188"/>
    </location>
</feature>
<comment type="caution">
    <text evidence="7">The sequence shown here is derived from an EMBL/GenBank/DDBJ whole genome shotgun (WGS) entry which is preliminary data.</text>
</comment>
<feature type="transmembrane region" description="Helical" evidence="6">
    <location>
        <begin position="61"/>
        <end position="80"/>
    </location>
</feature>
<name>A0A317FDJ7_9PROT</name>
<keyword evidence="2" id="KW-1003">Cell membrane</keyword>
<keyword evidence="5 6" id="KW-0472">Membrane</keyword>
<dbReference type="CDD" id="cd06581">
    <property type="entry name" value="TM_PBP1_LivM_like"/>
    <property type="match status" value="1"/>
</dbReference>
<evidence type="ECO:0000256" key="2">
    <source>
        <dbReference type="ARBA" id="ARBA00022475"/>
    </source>
</evidence>
<comment type="subcellular location">
    <subcellularLocation>
        <location evidence="1">Cell membrane</location>
        <topology evidence="1">Multi-pass membrane protein</topology>
    </subcellularLocation>
</comment>
<feature type="transmembrane region" description="Helical" evidence="6">
    <location>
        <begin position="6"/>
        <end position="24"/>
    </location>
</feature>
<dbReference type="OrthoDB" id="9034298at2"/>
<dbReference type="PANTHER" id="PTHR30482:SF20">
    <property type="entry name" value="HIGH-AFFINITY BRANCHED-CHAIN AMINO ACID TRANSPORT SYSTEM PERMEASE PROTEIN LIVM"/>
    <property type="match status" value="1"/>
</dbReference>
<dbReference type="Pfam" id="PF02653">
    <property type="entry name" value="BPD_transp_2"/>
    <property type="match status" value="1"/>
</dbReference>
<dbReference type="InterPro" id="IPR001851">
    <property type="entry name" value="ABC_transp_permease"/>
</dbReference>
<proteinExistence type="predicted"/>
<feature type="transmembrane region" description="Helical" evidence="6">
    <location>
        <begin position="124"/>
        <end position="146"/>
    </location>
</feature>
<keyword evidence="8" id="KW-1185">Reference proteome</keyword>
<dbReference type="EMBL" id="QGNA01000003">
    <property type="protein sequence ID" value="PWS36097.1"/>
    <property type="molecule type" value="Genomic_DNA"/>
</dbReference>
<feature type="transmembrane region" description="Helical" evidence="6">
    <location>
        <begin position="241"/>
        <end position="257"/>
    </location>
</feature>
<organism evidence="7 8">
    <name type="scientific">Falsiroseomonas bella</name>
    <dbReference type="NCBI Taxonomy" id="2184016"/>
    <lineage>
        <taxon>Bacteria</taxon>
        <taxon>Pseudomonadati</taxon>
        <taxon>Pseudomonadota</taxon>
        <taxon>Alphaproteobacteria</taxon>
        <taxon>Acetobacterales</taxon>
        <taxon>Roseomonadaceae</taxon>
        <taxon>Falsiroseomonas</taxon>
    </lineage>
</organism>
<dbReference type="Proteomes" id="UP000245765">
    <property type="component" value="Unassembled WGS sequence"/>
</dbReference>
<protein>
    <submittedName>
        <fullName evidence="7">Branched-chain amino acid ABC transporter permease</fullName>
    </submittedName>
</protein>
<evidence type="ECO:0000256" key="1">
    <source>
        <dbReference type="ARBA" id="ARBA00004651"/>
    </source>
</evidence>
<evidence type="ECO:0000256" key="6">
    <source>
        <dbReference type="SAM" id="Phobius"/>
    </source>
</evidence>
<dbReference type="GO" id="GO:0005886">
    <property type="term" value="C:plasma membrane"/>
    <property type="evidence" value="ECO:0007669"/>
    <property type="project" value="UniProtKB-SubCell"/>
</dbReference>
<dbReference type="InterPro" id="IPR043428">
    <property type="entry name" value="LivM-like"/>
</dbReference>
<keyword evidence="3 6" id="KW-0812">Transmembrane</keyword>
<feature type="transmembrane region" description="Helical" evidence="6">
    <location>
        <begin position="203"/>
        <end position="229"/>
    </location>
</feature>
<gene>
    <name evidence="7" type="ORF">DFH01_12890</name>
</gene>